<dbReference type="InterPro" id="IPR010920">
    <property type="entry name" value="LSM_dom_sf"/>
</dbReference>
<feature type="transmembrane region" description="Helical" evidence="9">
    <location>
        <begin position="574"/>
        <end position="592"/>
    </location>
</feature>
<dbReference type="Gene3D" id="3.30.70.100">
    <property type="match status" value="1"/>
</dbReference>
<feature type="transmembrane region" description="Helical" evidence="9">
    <location>
        <begin position="835"/>
        <end position="855"/>
    </location>
</feature>
<reference evidence="15 18" key="1">
    <citation type="submission" date="2016-03" db="EMBL/GenBank/DDBJ databases">
        <authorList>
            <person name="Hansen M.J."/>
            <person name="Bojesen A.M."/>
            <person name="Planet P."/>
        </authorList>
    </citation>
    <scope>NUCLEOTIDE SEQUENCE [LARGE SCALE GENOMIC DNA]</scope>
    <source>
        <strain evidence="15 18">HPA 21</strain>
    </source>
</reference>
<dbReference type="RefSeq" id="WP_236940998.1">
    <property type="nucleotide sequence ID" value="NZ_CP015029.1"/>
</dbReference>
<dbReference type="InterPro" id="IPR025692">
    <property type="entry name" value="MscS_IM_dom1"/>
</dbReference>
<dbReference type="InterPro" id="IPR023408">
    <property type="entry name" value="MscS_beta-dom_sf"/>
</dbReference>
<dbReference type="InterPro" id="IPR049142">
    <property type="entry name" value="MS_channel_1st"/>
</dbReference>
<dbReference type="InterPro" id="IPR024393">
    <property type="entry name" value="MscS_porin"/>
</dbReference>
<organism evidence="15 18">
    <name type="scientific">Frederiksenia canicola</name>
    <dbReference type="NCBI Taxonomy" id="123824"/>
    <lineage>
        <taxon>Bacteria</taxon>
        <taxon>Pseudomonadati</taxon>
        <taxon>Pseudomonadota</taxon>
        <taxon>Gammaproteobacteria</taxon>
        <taxon>Pasteurellales</taxon>
        <taxon>Pasteurellaceae</taxon>
        <taxon>Frederiksenia</taxon>
    </lineage>
</organism>
<dbReference type="Pfam" id="PF12794">
    <property type="entry name" value="MscS_TM"/>
    <property type="match status" value="1"/>
</dbReference>
<evidence type="ECO:0000256" key="4">
    <source>
        <dbReference type="ARBA" id="ARBA00022692"/>
    </source>
</evidence>
<dbReference type="Gene3D" id="2.30.30.60">
    <property type="match status" value="1"/>
</dbReference>
<dbReference type="InterPro" id="IPR049278">
    <property type="entry name" value="MS_channel_C"/>
</dbReference>
<dbReference type="EMBL" id="RKQT01000001">
    <property type="protein sequence ID" value="RPE96227.1"/>
    <property type="molecule type" value="Genomic_DNA"/>
</dbReference>
<keyword evidence="17" id="KW-1185">Reference proteome</keyword>
<keyword evidence="8" id="KW-0175">Coiled coil</keyword>
<protein>
    <submittedName>
        <fullName evidence="16">Potassium efflux system protein</fullName>
    </submittedName>
</protein>
<evidence type="ECO:0000313" key="15">
    <source>
        <dbReference type="EMBL" id="QIM65337.1"/>
    </source>
</evidence>
<dbReference type="PROSITE" id="PS01246">
    <property type="entry name" value="UPF0003"/>
    <property type="match status" value="1"/>
</dbReference>
<accession>A0AAE6X6S0</accession>
<feature type="transmembrane region" description="Helical" evidence="9">
    <location>
        <begin position="482"/>
        <end position="499"/>
    </location>
</feature>
<keyword evidence="4 9" id="KW-0812">Transmembrane</keyword>
<keyword evidence="5" id="KW-0732">Signal</keyword>
<dbReference type="Gene3D" id="1.10.287.1260">
    <property type="match status" value="1"/>
</dbReference>
<evidence type="ECO:0000313" key="16">
    <source>
        <dbReference type="EMBL" id="RPE96227.1"/>
    </source>
</evidence>
<evidence type="ECO:0000259" key="13">
    <source>
        <dbReference type="Pfam" id="PF21082"/>
    </source>
</evidence>
<evidence type="ECO:0000259" key="10">
    <source>
        <dbReference type="Pfam" id="PF00924"/>
    </source>
</evidence>
<comment type="similarity">
    <text evidence="2">Belongs to the MscS (TC 1.A.23) family.</text>
</comment>
<dbReference type="PANTHER" id="PTHR30347">
    <property type="entry name" value="POTASSIUM CHANNEL RELATED"/>
    <property type="match status" value="1"/>
</dbReference>
<feature type="transmembrane region" description="Helical" evidence="9">
    <location>
        <begin position="683"/>
        <end position="704"/>
    </location>
</feature>
<dbReference type="Proteomes" id="UP000276901">
    <property type="component" value="Unassembled WGS sequence"/>
</dbReference>
<evidence type="ECO:0000256" key="9">
    <source>
        <dbReference type="SAM" id="Phobius"/>
    </source>
</evidence>
<evidence type="ECO:0000256" key="5">
    <source>
        <dbReference type="ARBA" id="ARBA00022729"/>
    </source>
</evidence>
<evidence type="ECO:0000256" key="1">
    <source>
        <dbReference type="ARBA" id="ARBA00004651"/>
    </source>
</evidence>
<reference evidence="16 17" key="2">
    <citation type="submission" date="2018-11" db="EMBL/GenBank/DDBJ databases">
        <title>Genomic Encyclopedia of Type Strains, Phase IV (KMG-IV): sequencing the most valuable type-strain genomes for metagenomic binning, comparative biology and taxonomic classification.</title>
        <authorList>
            <person name="Goeker M."/>
        </authorList>
    </citation>
    <scope>NUCLEOTIDE SEQUENCE [LARGE SCALE GENOMIC DNA]</scope>
    <source>
        <strain evidence="16 17">DSM 25797</strain>
    </source>
</reference>
<feature type="transmembrane region" description="Helical" evidence="9">
    <location>
        <begin position="613"/>
        <end position="630"/>
    </location>
</feature>
<dbReference type="SUPFAM" id="SSF50182">
    <property type="entry name" value="Sm-like ribonucleoproteins"/>
    <property type="match status" value="1"/>
</dbReference>
<feature type="domain" description="Mechanosensitive ion channel MscS C-terminal" evidence="13">
    <location>
        <begin position="998"/>
        <end position="1081"/>
    </location>
</feature>
<evidence type="ECO:0000313" key="18">
    <source>
        <dbReference type="Proteomes" id="UP000502287"/>
    </source>
</evidence>
<dbReference type="GO" id="GO:0009992">
    <property type="term" value="P:intracellular water homeostasis"/>
    <property type="evidence" value="ECO:0007669"/>
    <property type="project" value="TreeGrafter"/>
</dbReference>
<dbReference type="AlphaFoldDB" id="A0AAE6X6S0"/>
<proteinExistence type="inferred from homology"/>
<dbReference type="FunFam" id="2.30.30.60:FF:000001">
    <property type="entry name" value="MscS Mechanosensitive ion channel"/>
    <property type="match status" value="1"/>
</dbReference>
<dbReference type="KEGG" id="fcl:A4G17_07720"/>
<sequence>MARNMRFLNQLLLGIGLSLSVGLSAWAELPNEKDIQAQLKDLKAEDQNNPSNKLAIQHLEETLNLLGKIQKQKADTKVLEEKINHAATQSETVQKELDSFKAQPLVAEQFESLSIDELQNKLVLAQQDLQRIQLATGTLNTDLSNLRLVPEKTQAILNANLLRSQEINRLLNDSGTTSTQKMQLETELELLEQQNAYYKVAMQGSYPLTSLYTLQLEIKTLEQNQLQEQVTLLQEIINKKYLKDTQTKAEQLTKQQDEQAIRHPVVAEQVKANVKLSQELVQQTELMNKLSQDNTRIQSVLDNLQQTQRTINDQISALQGTLVLSRIINKQKNLLPKGEIIKDLGTQITDLRVKIFDMTEARDSLYDIQQYIAHLETKNRVQFLDEEKTQLNSVLQERRNLLSDMVNSLNYQLNLLMTIELNQKQVSAISDQLQGKLQQQSFWVRSNPPMNWHWLTHVAPAMQLQLLEIVKLVDFSNWHDDFVPTTLLVTFLFVFGLFIRSQRPKMERYMQDIVKKLNTLHSDSHWNTPKAIMWAMLCSLPSTLFFMALLVFAVYVCFKDPYQFYGWIFQMGNYWWFFAFMLTMLQPNGIAYRHFNMPKKSVENARQVLQRSVWVFALWINASIFTHLETGIPNDVLGQVMTISVLVISLFIIGPRLRKAVNTYESAKQEQAQKGETHWMFNVFRIFLVVAPIVLIALVAMGYYYTALNLMDHIMSSYFIVATWIVIRNMVYRSLNISARRLAYNRLKEKREVIQSKVESDEEQSLSIELQQDDTLGMSQVKQQMLRVTDLVLMMLLFIMLYWVWADLITVAYYLDGVTLWRQSVVTEAGTVMESITLLNLLLAIVILVATYALVRNIGGLLEVLIFSRFNFSQGTPYTITTLITYLMIAVGAGIAFSTLGISWAKLQWLFAGLSVGLGFGLQAIFANFVSGIIILFERPVRIGDVVTIGEYSGTVSKIRIRSTTLIDFDRKEVIIPNQSFVTDRLVNWALNDAITRVVIQIGVAYGSNLDLTKKLLLQAAQECERVLKDPEPVVYFLNFGASTLDHELRVFVGKLGDRNLAVDFLNRRINELFAQHNIEIAFNQLDVFIRNTSNDQEIKISSDKPQLVEKA</sequence>
<dbReference type="InterPro" id="IPR011066">
    <property type="entry name" value="MscS_channel_C_sf"/>
</dbReference>
<feature type="domain" description="Mechanosensitive ion channel transmembrane helices 2/3" evidence="14">
    <location>
        <begin position="882"/>
        <end position="923"/>
    </location>
</feature>
<feature type="transmembrane region" description="Helical" evidence="9">
    <location>
        <begin position="531"/>
        <end position="554"/>
    </location>
</feature>
<keyword evidence="3" id="KW-1003">Cell membrane</keyword>
<feature type="transmembrane region" description="Helical" evidence="9">
    <location>
        <begin position="909"/>
        <end position="937"/>
    </location>
</feature>
<feature type="transmembrane region" description="Helical" evidence="9">
    <location>
        <begin position="876"/>
        <end position="897"/>
    </location>
</feature>
<evidence type="ECO:0000259" key="12">
    <source>
        <dbReference type="Pfam" id="PF12795"/>
    </source>
</evidence>
<gene>
    <name evidence="15" type="ORF">A4G17_07720</name>
    <name evidence="16" type="ORF">EDC49_0615</name>
</gene>
<dbReference type="FunFam" id="1.10.287.1260:FF:000002">
    <property type="entry name" value="Potassium efflux system KefA"/>
    <property type="match status" value="1"/>
</dbReference>
<feature type="transmembrane region" description="Helical" evidence="9">
    <location>
        <begin position="636"/>
        <end position="654"/>
    </location>
</feature>
<feature type="domain" description="Mechanosensitive ion channel inner membrane" evidence="11">
    <location>
        <begin position="488"/>
        <end position="821"/>
    </location>
</feature>
<dbReference type="SUPFAM" id="SSF82861">
    <property type="entry name" value="Mechanosensitive channel protein MscS (YggB), transmembrane region"/>
    <property type="match status" value="1"/>
</dbReference>
<dbReference type="NCBIfam" id="NF008438">
    <property type="entry name" value="PRK11281.1"/>
    <property type="match status" value="1"/>
</dbReference>
<keyword evidence="7 9" id="KW-0472">Membrane</keyword>
<feature type="transmembrane region" description="Helical" evidence="9">
    <location>
        <begin position="791"/>
        <end position="815"/>
    </location>
</feature>
<name>A0AAE6X6S0_9PAST</name>
<dbReference type="Pfam" id="PF21082">
    <property type="entry name" value="MS_channel_3rd"/>
    <property type="match status" value="1"/>
</dbReference>
<dbReference type="Pfam" id="PF00924">
    <property type="entry name" value="MS_channel_2nd"/>
    <property type="match status" value="1"/>
</dbReference>
<evidence type="ECO:0000256" key="6">
    <source>
        <dbReference type="ARBA" id="ARBA00022989"/>
    </source>
</evidence>
<evidence type="ECO:0000256" key="8">
    <source>
        <dbReference type="SAM" id="Coils"/>
    </source>
</evidence>
<comment type="subcellular location">
    <subcellularLocation>
        <location evidence="1">Cell membrane</location>
        <topology evidence="1">Multi-pass membrane protein</topology>
    </subcellularLocation>
</comment>
<dbReference type="Pfam" id="PF21088">
    <property type="entry name" value="MS_channel_1st"/>
    <property type="match status" value="1"/>
</dbReference>
<evidence type="ECO:0000313" key="17">
    <source>
        <dbReference type="Proteomes" id="UP000276901"/>
    </source>
</evidence>
<evidence type="ECO:0000259" key="11">
    <source>
        <dbReference type="Pfam" id="PF12794"/>
    </source>
</evidence>
<feature type="transmembrane region" description="Helical" evidence="9">
    <location>
        <begin position="710"/>
        <end position="731"/>
    </location>
</feature>
<dbReference type="EMBL" id="CP015029">
    <property type="protein sequence ID" value="QIM65337.1"/>
    <property type="molecule type" value="Genomic_DNA"/>
</dbReference>
<evidence type="ECO:0000256" key="3">
    <source>
        <dbReference type="ARBA" id="ARBA00022475"/>
    </source>
</evidence>
<dbReference type="InterPro" id="IPR011014">
    <property type="entry name" value="MscS_channel_TM-2"/>
</dbReference>
<dbReference type="SUPFAM" id="SSF82689">
    <property type="entry name" value="Mechanosensitive channel protein MscS (YggB), C-terminal domain"/>
    <property type="match status" value="1"/>
</dbReference>
<dbReference type="InterPro" id="IPR006685">
    <property type="entry name" value="MscS_channel_2nd"/>
</dbReference>
<dbReference type="GO" id="GO:0008381">
    <property type="term" value="F:mechanosensitive monoatomic ion channel activity"/>
    <property type="evidence" value="ECO:0007669"/>
    <property type="project" value="UniProtKB-ARBA"/>
</dbReference>
<dbReference type="GO" id="GO:0005886">
    <property type="term" value="C:plasma membrane"/>
    <property type="evidence" value="ECO:0007669"/>
    <property type="project" value="UniProtKB-SubCell"/>
</dbReference>
<evidence type="ECO:0000256" key="7">
    <source>
        <dbReference type="ARBA" id="ARBA00023136"/>
    </source>
</evidence>
<dbReference type="PANTHER" id="PTHR30347:SF1">
    <property type="entry name" value="MECHANOSENSITIVE CHANNEL MSCK"/>
    <property type="match status" value="1"/>
</dbReference>
<feature type="coiled-coil region" evidence="8">
    <location>
        <begin position="273"/>
        <end position="307"/>
    </location>
</feature>
<keyword evidence="6 9" id="KW-1133">Transmembrane helix</keyword>
<evidence type="ECO:0000256" key="2">
    <source>
        <dbReference type="ARBA" id="ARBA00008017"/>
    </source>
</evidence>
<feature type="domain" description="Mechanosensitive ion channel MscS" evidence="10">
    <location>
        <begin position="925"/>
        <end position="989"/>
    </location>
</feature>
<dbReference type="Proteomes" id="UP000502287">
    <property type="component" value="Chromosome"/>
</dbReference>
<feature type="domain" description="Mechanosensitive ion channel MscS porin" evidence="12">
    <location>
        <begin position="38"/>
        <end position="267"/>
    </location>
</feature>
<evidence type="ECO:0000259" key="14">
    <source>
        <dbReference type="Pfam" id="PF21088"/>
    </source>
</evidence>
<dbReference type="InterPro" id="IPR006686">
    <property type="entry name" value="MscS_channel_CS"/>
</dbReference>
<dbReference type="Pfam" id="PF12795">
    <property type="entry name" value="MscS_porin"/>
    <property type="match status" value="1"/>
</dbReference>
<dbReference type="InterPro" id="IPR052702">
    <property type="entry name" value="MscS-like_channel"/>
</dbReference>